<dbReference type="EMBL" id="FUWO01000005">
    <property type="protein sequence ID" value="SJZ44032.1"/>
    <property type="molecule type" value="Genomic_DNA"/>
</dbReference>
<feature type="region of interest" description="Disordered" evidence="8">
    <location>
        <begin position="688"/>
        <end position="769"/>
    </location>
</feature>
<feature type="compositionally biased region" description="Polar residues" evidence="8">
    <location>
        <begin position="706"/>
        <end position="717"/>
    </location>
</feature>
<dbReference type="PROSITE" id="PS00177">
    <property type="entry name" value="TOPOISOMERASE_II"/>
    <property type="match status" value="1"/>
</dbReference>
<keyword evidence="11" id="KW-1185">Reference proteome</keyword>
<dbReference type="GO" id="GO:0034335">
    <property type="term" value="F:DNA negative supercoiling activity"/>
    <property type="evidence" value="ECO:0007669"/>
    <property type="project" value="UniProtKB-ARBA"/>
</dbReference>
<evidence type="ECO:0000256" key="6">
    <source>
        <dbReference type="ARBA" id="ARBA00023235"/>
    </source>
</evidence>
<dbReference type="Gene3D" id="3.30.565.10">
    <property type="entry name" value="Histidine kinase-like ATPase, C-terminal domain"/>
    <property type="match status" value="1"/>
</dbReference>
<dbReference type="AlphaFoldDB" id="A0A1T4KNP3"/>
<evidence type="ECO:0000256" key="1">
    <source>
        <dbReference type="ARBA" id="ARBA00000185"/>
    </source>
</evidence>
<feature type="compositionally biased region" description="Basic and acidic residues" evidence="8">
    <location>
        <begin position="748"/>
        <end position="757"/>
    </location>
</feature>
<dbReference type="InterPro" id="IPR013759">
    <property type="entry name" value="Topo_IIA_B_C"/>
</dbReference>
<dbReference type="PRINTS" id="PR00418">
    <property type="entry name" value="TPI2FAMILY"/>
</dbReference>
<feature type="binding site" evidence="7">
    <location>
        <position position="78"/>
    </location>
    <ligand>
        <name>ATP</name>
        <dbReference type="ChEBI" id="CHEBI:30616"/>
    </ligand>
</feature>
<comment type="function">
    <text evidence="7">Topoisomerase IV is essential for chromosome segregation. It relaxes supercoiled DNA. Performs the decatenation events required during the replication of a circular DNA molecule.</text>
</comment>
<dbReference type="Gene3D" id="3.30.230.10">
    <property type="match status" value="1"/>
</dbReference>
<dbReference type="InterPro" id="IPR006171">
    <property type="entry name" value="TOPRIM_dom"/>
</dbReference>
<feature type="binding site" evidence="7">
    <location>
        <begin position="118"/>
        <end position="124"/>
    </location>
    <ligand>
        <name>ATP</name>
        <dbReference type="ChEBI" id="CHEBI:30616"/>
    </ligand>
</feature>
<evidence type="ECO:0000256" key="7">
    <source>
        <dbReference type="HAMAP-Rule" id="MF_00939"/>
    </source>
</evidence>
<keyword evidence="6 7" id="KW-0413">Isomerase</keyword>
<comment type="similarity">
    <text evidence="7">Belongs to the type II topoisomerase family. ParE type 2 subfamily.</text>
</comment>
<dbReference type="SMART" id="SM00387">
    <property type="entry name" value="HATPase_c"/>
    <property type="match status" value="1"/>
</dbReference>
<keyword evidence="7" id="KW-0067">ATP-binding</keyword>
<dbReference type="SMART" id="SM00433">
    <property type="entry name" value="TOP2c"/>
    <property type="match status" value="1"/>
</dbReference>
<dbReference type="GO" id="GO:0046872">
    <property type="term" value="F:metal ion binding"/>
    <property type="evidence" value="ECO:0007669"/>
    <property type="project" value="UniProtKB-KW"/>
</dbReference>
<dbReference type="InterPro" id="IPR036890">
    <property type="entry name" value="HATPase_C_sf"/>
</dbReference>
<accession>A0A1T4KNP3</accession>
<comment type="cofactor">
    <cofactor evidence="2">
        <name>Mg(2+)</name>
        <dbReference type="ChEBI" id="CHEBI:18420"/>
    </cofactor>
</comment>
<dbReference type="SUPFAM" id="SSF56719">
    <property type="entry name" value="Type II DNA topoisomerase"/>
    <property type="match status" value="1"/>
</dbReference>
<dbReference type="Proteomes" id="UP000189941">
    <property type="component" value="Unassembled WGS sequence"/>
</dbReference>
<dbReference type="Pfam" id="PF00204">
    <property type="entry name" value="DNA_gyraseB"/>
    <property type="match status" value="1"/>
</dbReference>
<comment type="catalytic activity">
    <reaction evidence="1 7">
        <text>ATP-dependent breakage, passage and rejoining of double-stranded DNA.</text>
        <dbReference type="EC" id="5.6.2.2"/>
    </reaction>
</comment>
<feature type="compositionally biased region" description="Acidic residues" evidence="8">
    <location>
        <begin position="758"/>
        <end position="769"/>
    </location>
</feature>
<dbReference type="InterPro" id="IPR003594">
    <property type="entry name" value="HATPase_dom"/>
</dbReference>
<dbReference type="GO" id="GO:0005524">
    <property type="term" value="F:ATP binding"/>
    <property type="evidence" value="ECO:0007669"/>
    <property type="project" value="UniProtKB-UniRule"/>
</dbReference>
<name>A0A1T4KNP3_9LACT</name>
<dbReference type="OrthoDB" id="9802808at2"/>
<feature type="domain" description="Toprim" evidence="9">
    <location>
        <begin position="427"/>
        <end position="541"/>
    </location>
</feature>
<dbReference type="InterPro" id="IPR020568">
    <property type="entry name" value="Ribosomal_Su5_D2-typ_SF"/>
</dbReference>
<dbReference type="InterPro" id="IPR005740">
    <property type="entry name" value="ParE_type2"/>
</dbReference>
<feature type="binding site" evidence="7">
    <location>
        <position position="344"/>
    </location>
    <ligand>
        <name>ATP</name>
        <dbReference type="ChEBI" id="CHEBI:30616"/>
    </ligand>
</feature>
<dbReference type="PRINTS" id="PR01159">
    <property type="entry name" value="DNAGYRASEB"/>
</dbReference>
<dbReference type="InterPro" id="IPR001241">
    <property type="entry name" value="Topo_IIA"/>
</dbReference>
<evidence type="ECO:0000256" key="5">
    <source>
        <dbReference type="ARBA" id="ARBA00023125"/>
    </source>
</evidence>
<dbReference type="FunFam" id="3.40.50.670:FF:000002">
    <property type="entry name" value="DNA gyrase subunit B"/>
    <property type="match status" value="1"/>
</dbReference>
<dbReference type="InterPro" id="IPR013506">
    <property type="entry name" value="Topo_IIA_bsu_dom2"/>
</dbReference>
<dbReference type="InterPro" id="IPR014721">
    <property type="entry name" value="Ribsml_uS5_D2-typ_fold_subgr"/>
</dbReference>
<dbReference type="SUPFAM" id="SSF55874">
    <property type="entry name" value="ATPase domain of HSP90 chaperone/DNA topoisomerase II/histidine kinase"/>
    <property type="match status" value="1"/>
</dbReference>
<comment type="subunit">
    <text evidence="7">Heterotetramer composed of ParC and ParE.</text>
</comment>
<evidence type="ECO:0000256" key="2">
    <source>
        <dbReference type="ARBA" id="ARBA00001946"/>
    </source>
</evidence>
<evidence type="ECO:0000256" key="8">
    <source>
        <dbReference type="SAM" id="MobiDB-lite"/>
    </source>
</evidence>
<dbReference type="InterPro" id="IPR018522">
    <property type="entry name" value="TopoIIA_CS"/>
</dbReference>
<dbReference type="NCBIfam" id="TIGR01058">
    <property type="entry name" value="parE_Gpos"/>
    <property type="match status" value="1"/>
</dbReference>
<keyword evidence="7" id="KW-0799">Topoisomerase</keyword>
<dbReference type="HAMAP" id="MF_00939">
    <property type="entry name" value="ParE_type2"/>
    <property type="match status" value="1"/>
</dbReference>
<dbReference type="GO" id="GO:0007059">
    <property type="term" value="P:chromosome segregation"/>
    <property type="evidence" value="ECO:0007669"/>
    <property type="project" value="UniProtKB-UniRule"/>
</dbReference>
<dbReference type="GO" id="GO:0006265">
    <property type="term" value="P:DNA topological change"/>
    <property type="evidence" value="ECO:0007669"/>
    <property type="project" value="UniProtKB-UniRule"/>
</dbReference>
<dbReference type="Pfam" id="PF02518">
    <property type="entry name" value="HATPase_c"/>
    <property type="match status" value="1"/>
</dbReference>
<dbReference type="Pfam" id="PF01751">
    <property type="entry name" value="Toprim"/>
    <property type="match status" value="1"/>
</dbReference>
<evidence type="ECO:0000259" key="9">
    <source>
        <dbReference type="PROSITE" id="PS50880"/>
    </source>
</evidence>
<dbReference type="STRING" id="1121925.SAMN02746011_00794"/>
<dbReference type="CDD" id="cd00822">
    <property type="entry name" value="TopoII_Trans_DNA_gyrase"/>
    <property type="match status" value="1"/>
</dbReference>
<dbReference type="Pfam" id="PF00986">
    <property type="entry name" value="DNA_gyraseB_C"/>
    <property type="match status" value="1"/>
</dbReference>
<reference evidence="11" key="1">
    <citation type="submission" date="2017-02" db="EMBL/GenBank/DDBJ databases">
        <authorList>
            <person name="Varghese N."/>
            <person name="Submissions S."/>
        </authorList>
    </citation>
    <scope>NUCLEOTIDE SEQUENCE [LARGE SCALE GENOMIC DNA]</scope>
    <source>
        <strain evidence="11">DSM 15739</strain>
    </source>
</reference>
<keyword evidence="7" id="KW-0547">Nucleotide-binding</keyword>
<proteinExistence type="inferred from homology"/>
<keyword evidence="3" id="KW-0479">Metal-binding</keyword>
<evidence type="ECO:0000256" key="4">
    <source>
        <dbReference type="ARBA" id="ARBA00022842"/>
    </source>
</evidence>
<sequence length="769" mass="85867">MSETKTTPIQYNDDAIQILEGLDAVRKRPGMYIGSTDQRGLHHLIYEIVDNSVDEALSGFADYIKVEIKADGSVRVQDNGRGMPVGQHASGVPTIQVILTVLHAGGKFGQGGYKSSGGLHGVGASVVNALSSWLEVTVERDGNLYRMRFENGGKPATKLVKSKASSKSAHGTTVHFMPDKSIFGNAQINSEVIAERLRESAFLLKGLTIELVDERHDYQELFHYEKGLEDFIQYLNEEKDVLGDAFSFSAAVEEFEVDFSMQYNDGYSETILSFANNVRTASGGTHEVGMKTGITKAFNDYGRKVGLIKEKDKNLEGSDVREGLTAVVSVRIPEQYLQFEGQTKEKLGTPKARPLVENLMYERLSSFLNENGNFSQMILRKAIRARETRELARKAREAARSGTKKSSQEKLISGKLTKAQSKDASKNELYLVEGDSAGGSAKLGRDRRYQAILPLRGKVINTEKASMQDIMKNEEINTMIYTIGAGVGTDFDINSCNYDKIIIMTDADTDGAHIQVLLLTFFYRYMKPLLEAGKVYLAMPPLYKVSKGSGKKQQIEYAWTDEELQSAIKKIGRGYILQRYKGLGEMNADQLWETTMNPDSRILIRVTIDDAAQVERRVTTLMGAKVEPRRKWIESNVQFTMDEEDTLLKENQGTSQSTDQTTEELIKEAHGLKDDDEIDTLEEAMDLENAENSSPNHHVVDETNDMTEQSSNDTKNTTNRKSKKQSTVNRPTAKTTKKKSTQSKSKTVKKETDKPLDNEDDENGQLELF</sequence>
<dbReference type="PANTHER" id="PTHR45866:SF12">
    <property type="entry name" value="DNA TOPOISOMERASE 4 SUBUNIT B"/>
    <property type="match status" value="1"/>
</dbReference>
<keyword evidence="4" id="KW-0460">Magnesium</keyword>
<dbReference type="EC" id="5.6.2.2" evidence="7"/>
<dbReference type="PROSITE" id="PS50880">
    <property type="entry name" value="TOPRIM"/>
    <property type="match status" value="1"/>
</dbReference>
<dbReference type="InterPro" id="IPR000565">
    <property type="entry name" value="Topo_IIA_B"/>
</dbReference>
<feature type="site" description="Interaction with DNA" evidence="7">
    <location>
        <position position="629"/>
    </location>
</feature>
<organism evidence="10 11">
    <name type="scientific">Globicatella sulfidifaciens DSM 15739</name>
    <dbReference type="NCBI Taxonomy" id="1121925"/>
    <lineage>
        <taxon>Bacteria</taxon>
        <taxon>Bacillati</taxon>
        <taxon>Bacillota</taxon>
        <taxon>Bacilli</taxon>
        <taxon>Lactobacillales</taxon>
        <taxon>Aerococcaceae</taxon>
        <taxon>Globicatella</taxon>
    </lineage>
</organism>
<dbReference type="FunFam" id="3.30.565.10:FF:000002">
    <property type="entry name" value="DNA gyrase subunit B"/>
    <property type="match status" value="1"/>
</dbReference>
<dbReference type="GO" id="GO:0005694">
    <property type="term" value="C:chromosome"/>
    <property type="evidence" value="ECO:0007669"/>
    <property type="project" value="InterPro"/>
</dbReference>
<dbReference type="SUPFAM" id="SSF54211">
    <property type="entry name" value="Ribosomal protein S5 domain 2-like"/>
    <property type="match status" value="1"/>
</dbReference>
<gene>
    <name evidence="7" type="primary">parE</name>
    <name evidence="10" type="ORF">SAMN02746011_00794</name>
</gene>
<dbReference type="InterPro" id="IPR002288">
    <property type="entry name" value="DNA_gyrase_B_C"/>
</dbReference>
<dbReference type="NCBIfam" id="NF004189">
    <property type="entry name" value="PRK05644.1"/>
    <property type="match status" value="1"/>
</dbReference>
<feature type="site" description="Interaction with DNA" evidence="7">
    <location>
        <position position="513"/>
    </location>
</feature>
<feature type="binding site" evidence="7">
    <location>
        <position position="11"/>
    </location>
    <ligand>
        <name>ATP</name>
        <dbReference type="ChEBI" id="CHEBI:30616"/>
    </ligand>
</feature>
<evidence type="ECO:0000256" key="3">
    <source>
        <dbReference type="ARBA" id="ARBA00022723"/>
    </source>
</evidence>
<dbReference type="CDD" id="cd16928">
    <property type="entry name" value="HATPase_GyrB-like"/>
    <property type="match status" value="1"/>
</dbReference>
<feature type="binding site" evidence="7">
    <location>
        <position position="51"/>
    </location>
    <ligand>
        <name>ATP</name>
        <dbReference type="ChEBI" id="CHEBI:30616"/>
    </ligand>
</feature>
<feature type="site" description="Interaction with DNA" evidence="7">
    <location>
        <position position="461"/>
    </location>
</feature>
<dbReference type="PANTHER" id="PTHR45866">
    <property type="entry name" value="DNA GYRASE/TOPOISOMERASE SUBUNIT B"/>
    <property type="match status" value="1"/>
</dbReference>
<evidence type="ECO:0000313" key="10">
    <source>
        <dbReference type="EMBL" id="SJZ44032.1"/>
    </source>
</evidence>
<keyword evidence="5 7" id="KW-0238">DNA-binding</keyword>
<evidence type="ECO:0000313" key="11">
    <source>
        <dbReference type="Proteomes" id="UP000189941"/>
    </source>
</evidence>
<dbReference type="GO" id="GO:0003677">
    <property type="term" value="F:DNA binding"/>
    <property type="evidence" value="ECO:0007669"/>
    <property type="project" value="UniProtKB-UniRule"/>
</dbReference>
<dbReference type="Gene3D" id="3.40.50.670">
    <property type="match status" value="1"/>
</dbReference>
<protein>
    <recommendedName>
        <fullName evidence="7">DNA topoisomerase 4 subunit B</fullName>
        <ecNumber evidence="7">5.6.2.2</ecNumber>
    </recommendedName>
    <alternativeName>
        <fullName evidence="7">Topoisomerase IV subunit B</fullName>
    </alternativeName>
</protein>
<dbReference type="InterPro" id="IPR013760">
    <property type="entry name" value="Topo_IIA-like_dom_sf"/>
</dbReference>